<dbReference type="GO" id="GO:0050660">
    <property type="term" value="F:flavin adenine dinucleotide binding"/>
    <property type="evidence" value="ECO:0007669"/>
    <property type="project" value="TreeGrafter"/>
</dbReference>
<feature type="domain" description="Thiamine pyrophosphate enzyme TPP-binding" evidence="8">
    <location>
        <begin position="391"/>
        <end position="538"/>
    </location>
</feature>
<dbReference type="PROSITE" id="PS00187">
    <property type="entry name" value="TPP_ENZYMES"/>
    <property type="match status" value="1"/>
</dbReference>
<dbReference type="InterPro" id="IPR000399">
    <property type="entry name" value="TPP-bd_CS"/>
</dbReference>
<protein>
    <submittedName>
        <fullName evidence="10">Acetolactate synthase large subunit</fullName>
    </submittedName>
</protein>
<dbReference type="Pfam" id="PF02776">
    <property type="entry name" value="TPP_enzyme_N"/>
    <property type="match status" value="1"/>
</dbReference>
<reference evidence="10 11" key="1">
    <citation type="submission" date="2018-04" db="EMBL/GenBank/DDBJ databases">
        <title>Thalassorhabdus spongiae gen. nov., sp. nov., isolated from a marine sponge in South-West Iceland.</title>
        <authorList>
            <person name="Knobloch S."/>
            <person name="Daussin A."/>
            <person name="Johannsson R."/>
            <person name="Marteinsson V.T."/>
        </authorList>
    </citation>
    <scope>NUCLEOTIDE SEQUENCE [LARGE SCALE GENOMIC DNA]</scope>
    <source>
        <strain evidence="10 11">Hp12</strain>
    </source>
</reference>
<dbReference type="RefSeq" id="WP_116687083.1">
    <property type="nucleotide sequence ID" value="NZ_CAWNYD010000003.1"/>
</dbReference>
<evidence type="ECO:0000256" key="3">
    <source>
        <dbReference type="ARBA" id="ARBA00007812"/>
    </source>
</evidence>
<dbReference type="PANTHER" id="PTHR18968:SF166">
    <property type="entry name" value="2-HYDROXYACYL-COA LYASE 2"/>
    <property type="match status" value="1"/>
</dbReference>
<gene>
    <name evidence="10" type="ORF">DC094_10670</name>
</gene>
<dbReference type="OrthoDB" id="9785953at2"/>
<dbReference type="Pfam" id="PF02775">
    <property type="entry name" value="TPP_enzyme_C"/>
    <property type="match status" value="1"/>
</dbReference>
<dbReference type="CDD" id="cd07035">
    <property type="entry name" value="TPP_PYR_POX_like"/>
    <property type="match status" value="1"/>
</dbReference>
<dbReference type="CDD" id="cd00568">
    <property type="entry name" value="TPP_enzymes"/>
    <property type="match status" value="1"/>
</dbReference>
<evidence type="ECO:0000259" key="8">
    <source>
        <dbReference type="Pfam" id="PF02775"/>
    </source>
</evidence>
<dbReference type="Pfam" id="PF00205">
    <property type="entry name" value="TPP_enzyme_M"/>
    <property type="match status" value="1"/>
</dbReference>
<evidence type="ECO:0000313" key="11">
    <source>
        <dbReference type="Proteomes" id="UP000244906"/>
    </source>
</evidence>
<keyword evidence="5 6" id="KW-0786">Thiamine pyrophosphate</keyword>
<evidence type="ECO:0000256" key="2">
    <source>
        <dbReference type="ARBA" id="ARBA00001964"/>
    </source>
</evidence>
<comment type="cofactor">
    <cofactor evidence="2">
        <name>thiamine diphosphate</name>
        <dbReference type="ChEBI" id="CHEBI:58937"/>
    </cofactor>
</comment>
<proteinExistence type="inferred from homology"/>
<dbReference type="Gene3D" id="3.40.50.970">
    <property type="match status" value="2"/>
</dbReference>
<dbReference type="GO" id="GO:0000287">
    <property type="term" value="F:magnesium ion binding"/>
    <property type="evidence" value="ECO:0007669"/>
    <property type="project" value="InterPro"/>
</dbReference>
<name>A0A2V1H147_9GAMM</name>
<comment type="cofactor">
    <cofactor evidence="1">
        <name>Mg(2+)</name>
        <dbReference type="ChEBI" id="CHEBI:18420"/>
    </cofactor>
</comment>
<evidence type="ECO:0000313" key="10">
    <source>
        <dbReference type="EMBL" id="PVZ69752.1"/>
    </source>
</evidence>
<dbReference type="InterPro" id="IPR045229">
    <property type="entry name" value="TPP_enz"/>
</dbReference>
<evidence type="ECO:0000256" key="6">
    <source>
        <dbReference type="RuleBase" id="RU362132"/>
    </source>
</evidence>
<dbReference type="GO" id="GO:0003984">
    <property type="term" value="F:acetolactate synthase activity"/>
    <property type="evidence" value="ECO:0007669"/>
    <property type="project" value="TreeGrafter"/>
</dbReference>
<evidence type="ECO:0000256" key="1">
    <source>
        <dbReference type="ARBA" id="ARBA00001946"/>
    </source>
</evidence>
<keyword evidence="4" id="KW-0479">Metal-binding</keyword>
<sequence>MKKTGAWLVRDALEKLKIKFTFGIPGVHNTELYDELNKSTSIKPILVTHEGCGAFMAEIQGRLADAESGHMSAMAIVPAAGAAYASTGIGEAFLDGIPMLVIAAGTRTDTGHSYQLHQMDQVAMMKPITKFATTVETLDQIQPTLYKAWQKALEGEPGPVFVEIPVNLLLFAREIKALPSVPGLPKTPVIDLSAVERAATLLQKAKKPGLFIGWGAKGAAKQVQQLAEQLGMPVATSLQGAGCFPANHPLHAGFAIGQHAVPASENAFADCDCLLAVGVRFGEIATGSFGMQVPDNLIHIDINKEVFSANYPAKIALHGDSAEVLDQLQAKITVKPTDSSKLAKQIANDKKAYLNEWLAHKNTKNRVNPARFFQQLRSTIDDDALVVADDGNHTFLTAELMPIHCVGGFISPTDFNCMGYCVPAAIGAKLAQPKRTVVGIVGDGCLMMTGLELVTAVKHQLGVMLFIFNDGELSQISQAQHLPYNRKTCTTLPEVNMQGLAIMAGAEYISIENDGQLAEAMAKAKRLSESDKPVLIDVKIDYSKQTRFTKGILKTNLKRIELGDKARMISRAVVRKVTG</sequence>
<organism evidence="10 11">
    <name type="scientific">Pelagibaculum spongiae</name>
    <dbReference type="NCBI Taxonomy" id="2080658"/>
    <lineage>
        <taxon>Bacteria</taxon>
        <taxon>Pseudomonadati</taxon>
        <taxon>Pseudomonadota</taxon>
        <taxon>Gammaproteobacteria</taxon>
        <taxon>Oceanospirillales</taxon>
        <taxon>Pelagibaculum</taxon>
    </lineage>
</organism>
<dbReference type="GO" id="GO:0009097">
    <property type="term" value="P:isoleucine biosynthetic process"/>
    <property type="evidence" value="ECO:0007669"/>
    <property type="project" value="TreeGrafter"/>
</dbReference>
<dbReference type="Proteomes" id="UP000244906">
    <property type="component" value="Unassembled WGS sequence"/>
</dbReference>
<dbReference type="EMBL" id="QDDL01000003">
    <property type="protein sequence ID" value="PVZ69752.1"/>
    <property type="molecule type" value="Genomic_DNA"/>
</dbReference>
<evidence type="ECO:0000259" key="9">
    <source>
        <dbReference type="Pfam" id="PF02776"/>
    </source>
</evidence>
<dbReference type="AlphaFoldDB" id="A0A2V1H147"/>
<dbReference type="InterPro" id="IPR029061">
    <property type="entry name" value="THDP-binding"/>
</dbReference>
<dbReference type="SUPFAM" id="SSF52518">
    <property type="entry name" value="Thiamin diphosphate-binding fold (THDP-binding)"/>
    <property type="match status" value="2"/>
</dbReference>
<dbReference type="GO" id="GO:0005948">
    <property type="term" value="C:acetolactate synthase complex"/>
    <property type="evidence" value="ECO:0007669"/>
    <property type="project" value="TreeGrafter"/>
</dbReference>
<dbReference type="InterPro" id="IPR012000">
    <property type="entry name" value="Thiamin_PyroP_enz_cen_dom"/>
</dbReference>
<dbReference type="SUPFAM" id="SSF52467">
    <property type="entry name" value="DHS-like NAD/FAD-binding domain"/>
    <property type="match status" value="1"/>
</dbReference>
<dbReference type="GO" id="GO:0009099">
    <property type="term" value="P:L-valine biosynthetic process"/>
    <property type="evidence" value="ECO:0007669"/>
    <property type="project" value="TreeGrafter"/>
</dbReference>
<dbReference type="Gene3D" id="3.40.50.1220">
    <property type="entry name" value="TPP-binding domain"/>
    <property type="match status" value="1"/>
</dbReference>
<evidence type="ECO:0000259" key="7">
    <source>
        <dbReference type="Pfam" id="PF00205"/>
    </source>
</evidence>
<comment type="caution">
    <text evidence="10">The sequence shown here is derived from an EMBL/GenBank/DDBJ whole genome shotgun (WGS) entry which is preliminary data.</text>
</comment>
<dbReference type="PANTHER" id="PTHR18968">
    <property type="entry name" value="THIAMINE PYROPHOSPHATE ENZYMES"/>
    <property type="match status" value="1"/>
</dbReference>
<evidence type="ECO:0000256" key="4">
    <source>
        <dbReference type="ARBA" id="ARBA00022723"/>
    </source>
</evidence>
<accession>A0A2V1H147</accession>
<evidence type="ECO:0000256" key="5">
    <source>
        <dbReference type="ARBA" id="ARBA00023052"/>
    </source>
</evidence>
<feature type="domain" description="Thiamine pyrophosphate enzyme central" evidence="7">
    <location>
        <begin position="195"/>
        <end position="328"/>
    </location>
</feature>
<keyword evidence="11" id="KW-1185">Reference proteome</keyword>
<feature type="domain" description="Thiamine pyrophosphate enzyme N-terminal TPP-binding" evidence="9">
    <location>
        <begin position="4"/>
        <end position="124"/>
    </location>
</feature>
<dbReference type="GO" id="GO:0030976">
    <property type="term" value="F:thiamine pyrophosphate binding"/>
    <property type="evidence" value="ECO:0007669"/>
    <property type="project" value="InterPro"/>
</dbReference>
<dbReference type="InterPro" id="IPR029035">
    <property type="entry name" value="DHS-like_NAD/FAD-binding_dom"/>
</dbReference>
<dbReference type="InterPro" id="IPR012001">
    <property type="entry name" value="Thiamin_PyroP_enz_TPP-bd_dom"/>
</dbReference>
<comment type="similarity">
    <text evidence="3 6">Belongs to the TPP enzyme family.</text>
</comment>
<dbReference type="InterPro" id="IPR011766">
    <property type="entry name" value="TPP_enzyme_TPP-bd"/>
</dbReference>